<dbReference type="GeneID" id="116311091"/>
<dbReference type="Ensembl" id="ENSOABT00000038542.2">
    <property type="protein sequence ID" value="ENSOABP00000037515.2"/>
    <property type="gene ID" value="ENSOABG00000017159.2"/>
</dbReference>
<keyword evidence="3" id="KW-0539">Nucleus</keyword>
<accession>A0A668UCR1</accession>
<feature type="region of interest" description="Disordered" evidence="4">
    <location>
        <begin position="280"/>
        <end position="301"/>
    </location>
</feature>
<dbReference type="RefSeq" id="XP_031583972.1">
    <property type="nucleotide sequence ID" value="XM_031728112.2"/>
</dbReference>
<proteinExistence type="predicted"/>
<organism evidence="5 6">
    <name type="scientific">Oreochromis aureus</name>
    <name type="common">Israeli tilapia</name>
    <name type="synonym">Chromis aureus</name>
    <dbReference type="NCBI Taxonomy" id="47969"/>
    <lineage>
        <taxon>Eukaryota</taxon>
        <taxon>Metazoa</taxon>
        <taxon>Chordata</taxon>
        <taxon>Craniata</taxon>
        <taxon>Vertebrata</taxon>
        <taxon>Euteleostomi</taxon>
        <taxon>Actinopterygii</taxon>
        <taxon>Neopterygii</taxon>
        <taxon>Teleostei</taxon>
        <taxon>Neoteleostei</taxon>
        <taxon>Acanthomorphata</taxon>
        <taxon>Ovalentaria</taxon>
        <taxon>Cichlomorphae</taxon>
        <taxon>Cichliformes</taxon>
        <taxon>Cichlidae</taxon>
        <taxon>African cichlids</taxon>
        <taxon>Pseudocrenilabrinae</taxon>
        <taxon>Oreochromini</taxon>
        <taxon>Oreochromis</taxon>
    </lineage>
</organism>
<dbReference type="GO" id="GO:0005634">
    <property type="term" value="C:nucleus"/>
    <property type="evidence" value="ECO:0007669"/>
    <property type="project" value="UniProtKB-SubCell"/>
</dbReference>
<evidence type="ECO:0000256" key="1">
    <source>
        <dbReference type="ARBA" id="ARBA00004123"/>
    </source>
</evidence>
<name>A0A668UCR1_OREAU</name>
<dbReference type="RefSeq" id="XP_031583974.1">
    <property type="nucleotide sequence ID" value="XM_031728114.2"/>
</dbReference>
<reference evidence="5" key="2">
    <citation type="submission" date="2025-09" db="UniProtKB">
        <authorList>
            <consortium name="Ensembl"/>
        </authorList>
    </citation>
    <scope>IDENTIFICATION</scope>
</reference>
<evidence type="ECO:0000256" key="2">
    <source>
        <dbReference type="ARBA" id="ARBA00020595"/>
    </source>
</evidence>
<feature type="region of interest" description="Disordered" evidence="4">
    <location>
        <begin position="149"/>
        <end position="170"/>
    </location>
</feature>
<sequence>MAQRIHNLDDKYPTNIFRRLGPPIFDQLKPFSVCPGIISCDQKADVHQLRRLSKPFINFKIEIINNGTNKRKLHESSPDDCYVTPLKKPFDPKALSPDLGCFVDCCSTPVKQESESPFSTLNPELTAKTQDVGSEIKETVSSQLFSKDAKYGPSTERGGGSLKKETKTQDVMRERVLNPSPTFDYDVDDILCLNPDSPLRFLEDEDGYMSHSCQIFQDGLFPVAGLNMVEETADGREDEVKKETCLSVKDVEEDKGYISLSFINDNKGAGLVNSKQLTTNSAKGDYHPETSSKPRLHEQTATSGCLTVKVDNLIPSSGEPPLEHVNNNCLESCKLEGVWDIGPPIFESSMCHSETDKLKAEQSCQVSEEVQESVTEPVQSTLKKEDTAVETSYEATIPLKVQVKSKVQNTNRSTPDSSVVSVPKMEVTKPIRALQPAKSASQRSMVFSSELQWEQEKELYVNSVVSHMYENPGVSNGVTSELRSLMSCVSAGVKSREWQHPSDLTRRNYWRHFGAAAPLITLDEWQAKNCLMHKRFDKIPKIFERSLCP</sequence>
<dbReference type="PANTHER" id="PTHR14455:SF0">
    <property type="entry name" value="S100P-BINDING PROTEIN"/>
    <property type="match status" value="1"/>
</dbReference>
<dbReference type="RefSeq" id="XP_031583971.1">
    <property type="nucleotide sequence ID" value="XM_031728111.2"/>
</dbReference>
<evidence type="ECO:0000256" key="3">
    <source>
        <dbReference type="ARBA" id="ARBA00023242"/>
    </source>
</evidence>
<dbReference type="AlphaFoldDB" id="A0A668UCR1"/>
<protein>
    <recommendedName>
        <fullName evidence="2">S100P-binding protein</fullName>
    </recommendedName>
</protein>
<comment type="subcellular location">
    <subcellularLocation>
        <location evidence="1">Nucleus</location>
    </subcellularLocation>
</comment>
<dbReference type="InterPro" id="IPR026097">
    <property type="entry name" value="S100PBP"/>
</dbReference>
<evidence type="ECO:0000313" key="5">
    <source>
        <dbReference type="Ensembl" id="ENSOABP00000037515.2"/>
    </source>
</evidence>
<dbReference type="GO" id="GO:0048306">
    <property type="term" value="F:calcium-dependent protein binding"/>
    <property type="evidence" value="ECO:0007669"/>
    <property type="project" value="InterPro"/>
</dbReference>
<dbReference type="KEGG" id="oau:116311091"/>
<feature type="compositionally biased region" description="Basic and acidic residues" evidence="4">
    <location>
        <begin position="284"/>
        <end position="298"/>
    </location>
</feature>
<dbReference type="PANTHER" id="PTHR14455">
    <property type="entry name" value="ASKOPOS"/>
    <property type="match status" value="1"/>
</dbReference>
<reference evidence="5" key="1">
    <citation type="submission" date="2025-08" db="UniProtKB">
        <authorList>
            <consortium name="Ensembl"/>
        </authorList>
    </citation>
    <scope>IDENTIFICATION</scope>
</reference>
<dbReference type="RefSeq" id="XP_031583975.1">
    <property type="nucleotide sequence ID" value="XM_031728115.2"/>
</dbReference>
<dbReference type="OMA" id="PDLGCFV"/>
<evidence type="ECO:0000256" key="4">
    <source>
        <dbReference type="SAM" id="MobiDB-lite"/>
    </source>
</evidence>
<dbReference type="Pfam" id="PF15427">
    <property type="entry name" value="S100PBPR"/>
    <property type="match status" value="1"/>
</dbReference>
<dbReference type="Proteomes" id="UP000472276">
    <property type="component" value="Unassembled WGS sequence"/>
</dbReference>
<gene>
    <name evidence="5" type="primary">LOC116311091</name>
</gene>
<keyword evidence="6" id="KW-1185">Reference proteome</keyword>
<evidence type="ECO:0000313" key="6">
    <source>
        <dbReference type="Proteomes" id="UP000472276"/>
    </source>
</evidence>